<dbReference type="Gene3D" id="3.20.20.80">
    <property type="entry name" value="Glycosidases"/>
    <property type="match status" value="1"/>
</dbReference>
<dbReference type="GeneID" id="81368194"/>
<protein>
    <submittedName>
        <fullName evidence="2">Glycoside hydrolase family 79 protein</fullName>
    </submittedName>
</protein>
<organism evidence="2 3">
    <name type="scientific">Penicillium cosmopolitanum</name>
    <dbReference type="NCBI Taxonomy" id="1131564"/>
    <lineage>
        <taxon>Eukaryota</taxon>
        <taxon>Fungi</taxon>
        <taxon>Dikarya</taxon>
        <taxon>Ascomycota</taxon>
        <taxon>Pezizomycotina</taxon>
        <taxon>Eurotiomycetes</taxon>
        <taxon>Eurotiomycetidae</taxon>
        <taxon>Eurotiales</taxon>
        <taxon>Aspergillaceae</taxon>
        <taxon>Penicillium</taxon>
    </lineage>
</organism>
<evidence type="ECO:0000313" key="3">
    <source>
        <dbReference type="Proteomes" id="UP001147747"/>
    </source>
</evidence>
<gene>
    <name evidence="2" type="ORF">N7509_004577</name>
</gene>
<dbReference type="InterPro" id="IPR052974">
    <property type="entry name" value="GH79_Enzymes"/>
</dbReference>
<dbReference type="Gene3D" id="2.60.40.1180">
    <property type="entry name" value="Golgi alpha-mannosidase II"/>
    <property type="match status" value="1"/>
</dbReference>
<feature type="domain" description="Beta-glucuronidase C-terminal" evidence="1">
    <location>
        <begin position="350"/>
        <end position="453"/>
    </location>
</feature>
<dbReference type="RefSeq" id="XP_056488516.1">
    <property type="nucleotide sequence ID" value="XM_056629214.1"/>
</dbReference>
<dbReference type="OrthoDB" id="2796951at2759"/>
<sequence>MSQPWSLTYLLMYQVMHLGLFNRDSLVESVARRQGSAVNFRVGGTSGDFSTLVLDQAEAVIIPPDEIGNNVAYNITIGPSWFEGFRNFPGVEWVYQVPLVYLNKTNSIEGLKIAVSAIGAENLFALEIGNEPDLYPAKWSPGDYASQWLAFDKTIRGEVSLPKGSIIQAGTIAGVGVGDWTLPNLFSTDIDSTNMVKTVSTHYYQWFGVNPPEIERDLMNHTALVSTMANTTLAAQFMSQNYPSIPFVMGEVGTYPGAINNYKVEQSFAATLWNANFILYAMSQNVSRISMQQGLGFGYSAWTPGLDPDNGNQGPGVWGPYYAFPFAADFIDGATDLQVVPVLQQEKLVAYAGYESERLSKLVIINLEVWNKTTSSPRPSREVKFQVPPTVTKAKAEKLTAPGADVGEDITWAGMRWTYQSKGLPEQVIHDTEIISAVHKSLTVNIQSSQAVMLSMLLDHEGIDPSQLLMCN</sequence>
<dbReference type="Proteomes" id="UP001147747">
    <property type="component" value="Unassembled WGS sequence"/>
</dbReference>
<dbReference type="InterPro" id="IPR031728">
    <property type="entry name" value="GlcAase_C"/>
</dbReference>
<dbReference type="PANTHER" id="PTHR36183:SF2">
    <property type="entry name" value="BETA-GLUCURONIDASE C-TERMINAL DOMAIN-CONTAINING PROTEIN"/>
    <property type="match status" value="1"/>
</dbReference>
<dbReference type="EMBL" id="JAPZBU010000006">
    <property type="protein sequence ID" value="KAJ5396464.1"/>
    <property type="molecule type" value="Genomic_DNA"/>
</dbReference>
<dbReference type="PANTHER" id="PTHR36183">
    <property type="entry name" value="BETA-GLUCURONIDASE"/>
    <property type="match status" value="1"/>
</dbReference>
<keyword evidence="2" id="KW-0378">Hydrolase</keyword>
<accession>A0A9W9W0I8</accession>
<evidence type="ECO:0000313" key="2">
    <source>
        <dbReference type="EMBL" id="KAJ5396464.1"/>
    </source>
</evidence>
<reference evidence="2" key="2">
    <citation type="journal article" date="2023" name="IMA Fungus">
        <title>Comparative genomic study of the Penicillium genus elucidates a diverse pangenome and 15 lateral gene transfer events.</title>
        <authorList>
            <person name="Petersen C."/>
            <person name="Sorensen T."/>
            <person name="Nielsen M.R."/>
            <person name="Sondergaard T.E."/>
            <person name="Sorensen J.L."/>
            <person name="Fitzpatrick D.A."/>
            <person name="Frisvad J.C."/>
            <person name="Nielsen K.L."/>
        </authorList>
    </citation>
    <scope>NUCLEOTIDE SEQUENCE</scope>
    <source>
        <strain evidence="2">IBT 29677</strain>
    </source>
</reference>
<reference evidence="2" key="1">
    <citation type="submission" date="2022-12" db="EMBL/GenBank/DDBJ databases">
        <authorList>
            <person name="Petersen C."/>
        </authorList>
    </citation>
    <scope>NUCLEOTIDE SEQUENCE</scope>
    <source>
        <strain evidence="2">IBT 29677</strain>
    </source>
</reference>
<dbReference type="InterPro" id="IPR017853">
    <property type="entry name" value="GH"/>
</dbReference>
<keyword evidence="3" id="KW-1185">Reference proteome</keyword>
<name>A0A9W9W0I8_9EURO</name>
<dbReference type="GO" id="GO:0016787">
    <property type="term" value="F:hydrolase activity"/>
    <property type="evidence" value="ECO:0007669"/>
    <property type="project" value="UniProtKB-KW"/>
</dbReference>
<dbReference type="Pfam" id="PF16862">
    <property type="entry name" value="Glyco_hydro_79C"/>
    <property type="match status" value="1"/>
</dbReference>
<proteinExistence type="predicted"/>
<dbReference type="AlphaFoldDB" id="A0A9W9W0I8"/>
<dbReference type="SUPFAM" id="SSF51445">
    <property type="entry name" value="(Trans)glycosidases"/>
    <property type="match status" value="1"/>
</dbReference>
<dbReference type="InterPro" id="IPR013780">
    <property type="entry name" value="Glyco_hydro_b"/>
</dbReference>
<comment type="caution">
    <text evidence="2">The sequence shown here is derived from an EMBL/GenBank/DDBJ whole genome shotgun (WGS) entry which is preliminary data.</text>
</comment>
<evidence type="ECO:0000259" key="1">
    <source>
        <dbReference type="Pfam" id="PF16862"/>
    </source>
</evidence>